<dbReference type="GeneID" id="41328461"/>
<keyword evidence="1" id="KW-0694">RNA-binding</keyword>
<protein>
    <submittedName>
        <fullName evidence="3">THUMP domain-containing protein</fullName>
    </submittedName>
</protein>
<evidence type="ECO:0000256" key="1">
    <source>
        <dbReference type="PROSITE-ProRule" id="PRU00529"/>
    </source>
</evidence>
<dbReference type="Pfam" id="PF02926">
    <property type="entry name" value="THUMP"/>
    <property type="match status" value="1"/>
</dbReference>
<sequence length="179" mass="20514">MKNFNLIISTGRDFEDQAEYELWFNLLALGDESPIIFRSGNQGLILAKTTINPLDLIQHFREITQNKDRNYIQFIHKLTPIDIVVPSDLDSLKEGMLKLIEKHPLGQDSTTKYRISVKKRQSTLQTSEIIDIIASTLPNDVSLKEYDWNVQVEVIGDSTGIALLRKSDIFKPISEKRQL</sequence>
<proteinExistence type="predicted"/>
<gene>
    <name evidence="3" type="ORF">DSAG12_00459</name>
</gene>
<dbReference type="InterPro" id="IPR004114">
    <property type="entry name" value="THUMP_dom"/>
</dbReference>
<dbReference type="GO" id="GO:0003723">
    <property type="term" value="F:RNA binding"/>
    <property type="evidence" value="ECO:0007669"/>
    <property type="project" value="UniProtKB-UniRule"/>
</dbReference>
<dbReference type="RefSeq" id="WP_162306524.1">
    <property type="nucleotide sequence ID" value="NZ_CP042905.2"/>
</dbReference>
<dbReference type="PANTHER" id="PTHR13452:SF10">
    <property type="entry name" value="THUMP DOMAIN-CONTAINING PROTEIN 1"/>
    <property type="match status" value="1"/>
</dbReference>
<evidence type="ECO:0000313" key="4">
    <source>
        <dbReference type="Proteomes" id="UP000321408"/>
    </source>
</evidence>
<dbReference type="EMBL" id="CP042905">
    <property type="protein sequence ID" value="QEE14646.1"/>
    <property type="molecule type" value="Genomic_DNA"/>
</dbReference>
<evidence type="ECO:0000313" key="3">
    <source>
        <dbReference type="EMBL" id="QEE14646.1"/>
    </source>
</evidence>
<dbReference type="PANTHER" id="PTHR13452">
    <property type="entry name" value="THUMP DOMAIN CONTAINING PROTEIN 1-RELATED"/>
    <property type="match status" value="1"/>
</dbReference>
<keyword evidence="4" id="KW-1185">Reference proteome</keyword>
<dbReference type="AlphaFoldDB" id="A0A5B9D6P6"/>
<accession>A0A5B9D6P6</accession>
<dbReference type="InterPro" id="IPR040183">
    <property type="entry name" value="THUMPD1-like"/>
</dbReference>
<evidence type="ECO:0000259" key="2">
    <source>
        <dbReference type="PROSITE" id="PS51165"/>
    </source>
</evidence>
<dbReference type="OrthoDB" id="26307at2157"/>
<dbReference type="CDD" id="cd11717">
    <property type="entry name" value="THUMP_THUMPD1_like"/>
    <property type="match status" value="1"/>
</dbReference>
<organism evidence="3 4">
    <name type="scientific">Promethearchaeum syntrophicum</name>
    <dbReference type="NCBI Taxonomy" id="2594042"/>
    <lineage>
        <taxon>Archaea</taxon>
        <taxon>Promethearchaeati</taxon>
        <taxon>Promethearchaeota</taxon>
        <taxon>Promethearchaeia</taxon>
        <taxon>Promethearchaeales</taxon>
        <taxon>Promethearchaeaceae</taxon>
        <taxon>Promethearchaeum</taxon>
    </lineage>
</organism>
<dbReference type="Proteomes" id="UP000321408">
    <property type="component" value="Chromosome"/>
</dbReference>
<reference evidence="3 4" key="1">
    <citation type="journal article" date="2020" name="Nature">
        <title>Isolation of an archaeon at the prokaryote-eukaryote interface.</title>
        <authorList>
            <person name="Imachi H."/>
            <person name="Nobu M.K."/>
            <person name="Nakahara N."/>
            <person name="Morono Y."/>
            <person name="Ogawara M."/>
            <person name="Takaki Y."/>
            <person name="Takano Y."/>
            <person name="Uematsu K."/>
            <person name="Ikuta T."/>
            <person name="Ito M."/>
            <person name="Matsui Y."/>
            <person name="Miyazaki M."/>
            <person name="Murata K."/>
            <person name="Saito Y."/>
            <person name="Sakai S."/>
            <person name="Song C."/>
            <person name="Tasumi E."/>
            <person name="Yamanaka Y."/>
            <person name="Yamaguchi T."/>
            <person name="Kamagata Y."/>
            <person name="Tamaki H."/>
            <person name="Takai K."/>
        </authorList>
    </citation>
    <scope>NUCLEOTIDE SEQUENCE [LARGE SCALE GENOMIC DNA]</scope>
    <source>
        <strain evidence="3 4">MK-D1</strain>
    </source>
</reference>
<dbReference type="KEGG" id="psyt:DSAG12_00459"/>
<feature type="domain" description="THUMP" evidence="2">
    <location>
        <begin position="64"/>
        <end position="165"/>
    </location>
</feature>
<reference evidence="3 4" key="2">
    <citation type="journal article" date="2024" name="Int. J. Syst. Evol. Microbiol.">
        <title>Promethearchaeum syntrophicum gen. nov., sp. nov., an anaerobic, obligately syntrophic archaeon, the first isolate of the lineage 'Asgard' archaea, and proposal of the new archaeal phylum Promethearchaeota phyl. nov. and kingdom Promethearchaeati regn. nov.</title>
        <authorList>
            <person name="Imachi H."/>
            <person name="Nobu M.K."/>
            <person name="Kato S."/>
            <person name="Takaki Y."/>
            <person name="Miyazaki M."/>
            <person name="Miyata M."/>
            <person name="Ogawara M."/>
            <person name="Saito Y."/>
            <person name="Sakai S."/>
            <person name="Tahara Y.O."/>
            <person name="Takano Y."/>
            <person name="Tasumi E."/>
            <person name="Uematsu K."/>
            <person name="Yoshimura T."/>
            <person name="Itoh T."/>
            <person name="Ohkuma M."/>
            <person name="Takai K."/>
        </authorList>
    </citation>
    <scope>NUCLEOTIDE SEQUENCE [LARGE SCALE GENOMIC DNA]</scope>
    <source>
        <strain evidence="3 4">MK-D1</strain>
    </source>
</reference>
<dbReference type="Gene3D" id="3.30.2300.10">
    <property type="entry name" value="THUMP superfamily"/>
    <property type="match status" value="1"/>
</dbReference>
<dbReference type="SUPFAM" id="SSF143437">
    <property type="entry name" value="THUMP domain-like"/>
    <property type="match status" value="1"/>
</dbReference>
<dbReference type="GO" id="GO:0006400">
    <property type="term" value="P:tRNA modification"/>
    <property type="evidence" value="ECO:0007669"/>
    <property type="project" value="InterPro"/>
</dbReference>
<name>A0A5B9D6P6_9ARCH</name>
<dbReference type="PROSITE" id="PS51165">
    <property type="entry name" value="THUMP"/>
    <property type="match status" value="1"/>
</dbReference>